<sequence length="411" mass="47699">MMNWGKSHAGRQRQQFSGSLLVSTLLDQFPYRFRSRASAVRFSKRLFREGKLLSTFNFPTFEDSEKLYVWQDEEATKTYQNMTSSRREHSRTGSRSEVDLDDNKIIETVKTKISEKTPKVSLINNFFKELEEDFPEAKYESDNKNDHYHTPWTNHRESTASSDSSTDTGSHGYPKYRDKYNTSKNYYNPLLMAAQGRDHGIIKEEDTGMDRPEGNSLELELESNMDRTLSNHVSAIGELAESTNQRRWQDSHYSYSDNEKQLIEEMKRMKKEHQHITKTYEERINKLMAKMHELRSIAEMLENSSTKSSPYGILPAKSSLLNFIEHYNTNPLNMKTLGAKLEQERKQAVATFGSGIDVPPPLPPRPGRGNKVYPNKPIVHPKVRMKSLPWSRLILREEAMVAERVFTLSIW</sequence>
<accession>A0ABQ9EHE8</accession>
<organism evidence="4 5">
    <name type="scientific">Tegillarca granosa</name>
    <name type="common">Malaysian cockle</name>
    <name type="synonym">Anadara granosa</name>
    <dbReference type="NCBI Taxonomy" id="220873"/>
    <lineage>
        <taxon>Eukaryota</taxon>
        <taxon>Metazoa</taxon>
        <taxon>Spiralia</taxon>
        <taxon>Lophotrochozoa</taxon>
        <taxon>Mollusca</taxon>
        <taxon>Bivalvia</taxon>
        <taxon>Autobranchia</taxon>
        <taxon>Pteriomorphia</taxon>
        <taxon>Arcoida</taxon>
        <taxon>Arcoidea</taxon>
        <taxon>Arcidae</taxon>
        <taxon>Tegillarca</taxon>
    </lineage>
</organism>
<protein>
    <recommendedName>
        <fullName evidence="3">DEP domain-containing protein</fullName>
    </recommendedName>
</protein>
<evidence type="ECO:0000313" key="4">
    <source>
        <dbReference type="EMBL" id="KAJ8302683.1"/>
    </source>
</evidence>
<comment type="caution">
    <text evidence="4">The sequence shown here is derived from an EMBL/GenBank/DDBJ whole genome shotgun (WGS) entry which is preliminary data.</text>
</comment>
<gene>
    <name evidence="4" type="ORF">KUTeg_019079</name>
</gene>
<dbReference type="InterPro" id="IPR036390">
    <property type="entry name" value="WH_DNA-bd_sf"/>
</dbReference>
<feature type="compositionally biased region" description="Low complexity" evidence="2">
    <location>
        <begin position="159"/>
        <end position="170"/>
    </location>
</feature>
<keyword evidence="5" id="KW-1185">Reference proteome</keyword>
<dbReference type="PROSITE" id="PS50186">
    <property type="entry name" value="DEP"/>
    <property type="match status" value="1"/>
</dbReference>
<dbReference type="InterPro" id="IPR036388">
    <property type="entry name" value="WH-like_DNA-bd_sf"/>
</dbReference>
<dbReference type="SUPFAM" id="SSF46785">
    <property type="entry name" value="Winged helix' DNA-binding domain"/>
    <property type="match status" value="1"/>
</dbReference>
<reference evidence="4 5" key="1">
    <citation type="submission" date="2022-12" db="EMBL/GenBank/DDBJ databases">
        <title>Chromosome-level genome of Tegillarca granosa.</title>
        <authorList>
            <person name="Kim J."/>
        </authorList>
    </citation>
    <scope>NUCLEOTIDE SEQUENCE [LARGE SCALE GENOMIC DNA]</scope>
    <source>
        <strain evidence="4">Teg-2019</strain>
        <tissue evidence="4">Adductor muscle</tissue>
    </source>
</reference>
<keyword evidence="1" id="KW-0175">Coiled coil</keyword>
<evidence type="ECO:0000256" key="2">
    <source>
        <dbReference type="SAM" id="MobiDB-lite"/>
    </source>
</evidence>
<feature type="compositionally biased region" description="Basic and acidic residues" evidence="2">
    <location>
        <begin position="138"/>
        <end position="158"/>
    </location>
</feature>
<evidence type="ECO:0000313" key="5">
    <source>
        <dbReference type="Proteomes" id="UP001217089"/>
    </source>
</evidence>
<feature type="region of interest" description="Disordered" evidence="2">
    <location>
        <begin position="138"/>
        <end position="179"/>
    </location>
</feature>
<proteinExistence type="predicted"/>
<dbReference type="Proteomes" id="UP001217089">
    <property type="component" value="Unassembled WGS sequence"/>
</dbReference>
<feature type="coiled-coil region" evidence="1">
    <location>
        <begin position="259"/>
        <end position="304"/>
    </location>
</feature>
<feature type="domain" description="DEP" evidence="3">
    <location>
        <begin position="16"/>
        <end position="72"/>
    </location>
</feature>
<dbReference type="Gene3D" id="1.10.10.10">
    <property type="entry name" value="Winged helix-like DNA-binding domain superfamily/Winged helix DNA-binding domain"/>
    <property type="match status" value="1"/>
</dbReference>
<evidence type="ECO:0000256" key="1">
    <source>
        <dbReference type="SAM" id="Coils"/>
    </source>
</evidence>
<dbReference type="InterPro" id="IPR000591">
    <property type="entry name" value="DEP_dom"/>
</dbReference>
<dbReference type="EMBL" id="JARBDR010000917">
    <property type="protein sequence ID" value="KAJ8302683.1"/>
    <property type="molecule type" value="Genomic_DNA"/>
</dbReference>
<name>A0ABQ9EHE8_TEGGR</name>
<evidence type="ECO:0000259" key="3">
    <source>
        <dbReference type="PROSITE" id="PS50186"/>
    </source>
</evidence>